<keyword evidence="5" id="KW-1185">Reference proteome</keyword>
<dbReference type="AlphaFoldDB" id="A0A8H4IZ54"/>
<dbReference type="InterPro" id="IPR052895">
    <property type="entry name" value="HetReg/Transcr_Mod"/>
</dbReference>
<evidence type="ECO:0000256" key="1">
    <source>
        <dbReference type="PROSITE-ProRule" id="PRU00023"/>
    </source>
</evidence>
<feature type="repeat" description="ANK" evidence="1">
    <location>
        <begin position="183"/>
        <end position="215"/>
    </location>
</feature>
<dbReference type="InterPro" id="IPR036770">
    <property type="entry name" value="Ankyrin_rpt-contain_sf"/>
</dbReference>
<dbReference type="InterPro" id="IPR002110">
    <property type="entry name" value="Ankyrin_rpt"/>
</dbReference>
<dbReference type="OrthoDB" id="3548654at2759"/>
<reference evidence="4" key="1">
    <citation type="submission" date="2020-04" db="EMBL/GenBank/DDBJ databases">
        <title>Genome Assembly and Annotation of Botryosphaeria dothidea sdau 11-99, a Latent Pathogen of Apple Fruit Ring Rot in China.</title>
        <authorList>
            <person name="Yu C."/>
            <person name="Diao Y."/>
            <person name="Lu Q."/>
            <person name="Zhao J."/>
            <person name="Cui S."/>
            <person name="Peng C."/>
            <person name="He B."/>
            <person name="Liu H."/>
        </authorList>
    </citation>
    <scope>NUCLEOTIDE SEQUENCE [LARGE SCALE GENOMIC DNA]</scope>
    <source>
        <strain evidence="4">Sdau11-99</strain>
    </source>
</reference>
<feature type="region of interest" description="Disordered" evidence="2">
    <location>
        <begin position="258"/>
        <end position="295"/>
    </location>
</feature>
<feature type="domain" description="Heterokaryon incompatibility" evidence="3">
    <location>
        <begin position="295"/>
        <end position="416"/>
    </location>
</feature>
<dbReference type="EMBL" id="WWBZ02000022">
    <property type="protein sequence ID" value="KAF4307773.1"/>
    <property type="molecule type" value="Genomic_DNA"/>
</dbReference>
<feature type="compositionally biased region" description="Basic residues" evidence="2">
    <location>
        <begin position="874"/>
        <end position="885"/>
    </location>
</feature>
<dbReference type="PANTHER" id="PTHR24148">
    <property type="entry name" value="ANKYRIN REPEAT DOMAIN-CONTAINING PROTEIN 39 HOMOLOG-RELATED"/>
    <property type="match status" value="1"/>
</dbReference>
<evidence type="ECO:0000259" key="3">
    <source>
        <dbReference type="Pfam" id="PF06985"/>
    </source>
</evidence>
<feature type="region of interest" description="Disordered" evidence="2">
    <location>
        <begin position="874"/>
        <end position="894"/>
    </location>
</feature>
<sequence>MLSSDDHRPFNFTPPRYGPLPSPTSIRLLKIIGRKSRSCLNPLHHNGKLIGPPPSICGYPLIQCTLETFELADAPPYAALSYTWGSPGPDWATRGNCIDLTREDYGPATKWPIAVDGQLCFIRKNLFEALQQFHPDKSAEDVDRADPDDYNKTRLINAASDGRLWEVRRLLEKGASVGAKDCFGETPLHYAAENGHYEIVKELVSAGADMGIYDKSGRTPLQCALHRDRGEYRKVRKFLWDEKFRERVLQLHHKEEEEWQRLSESESEEDSSDEDDSDSDDLSDSSDDEEEPGPGERIFWIDAICINQDDLEERAAQVKIMSEIYDKAHEVLVWLGEGLTRAWRLQAAISRVNKEDGDLDELACKWRNSLTHFIKEGLGEHEDELPEDCILAPGEIEEMAHWLTRAWFTRTWVVQELSLAQRVRMFAGPFEFCWPDVLKFLSLMARVGYFDNSTFWRLDDGIRNQDGIGGDCCEAWKLAEIRLRTRANASEWALLDSVFSHDVHSSPAHKIMKAGRLSLPVILSLCWTFQSKDPRDKIFSLLTIARPLPESDRIQIDYSIPVERLFTQVGHQFLRGSGDDAMYVDSNGNPESLEPLEGLSYVQDPYIGPRGRMPGLPTWAPDFSTPHVTTRIWRRRFSAASVATPSFSPDPDDDSILRAQVLLWDEIVAVEDLSRREDSFSIDVPPWLELILQLPEAQYPTGECKMQVLCRTLIADHLWDEDDAELQERVKASFRELLAWELANEVEDEGLGEVCHPHDDVWNLVTAARNTADLSIKGQEGQQPGFMPAVEDINDIGKRLPAVVEENGWCSFHGPDCATYDDGSTFRSAFLRVYRKRALFRTKMGFLGLGPMYARPGDVVALVAGSRVPVIMRKARKKGKRKGHHHSDEKARRRSVDEGRYKFVGEAYVHGIMYGGALSCREDGDGFETIELL</sequence>
<dbReference type="PROSITE" id="PS50297">
    <property type="entry name" value="ANK_REP_REGION"/>
    <property type="match status" value="1"/>
</dbReference>
<organism evidence="4 5">
    <name type="scientific">Botryosphaeria dothidea</name>
    <dbReference type="NCBI Taxonomy" id="55169"/>
    <lineage>
        <taxon>Eukaryota</taxon>
        <taxon>Fungi</taxon>
        <taxon>Dikarya</taxon>
        <taxon>Ascomycota</taxon>
        <taxon>Pezizomycotina</taxon>
        <taxon>Dothideomycetes</taxon>
        <taxon>Dothideomycetes incertae sedis</taxon>
        <taxon>Botryosphaeriales</taxon>
        <taxon>Botryosphaeriaceae</taxon>
        <taxon>Botryosphaeria</taxon>
    </lineage>
</organism>
<dbReference type="Pfam" id="PF12796">
    <property type="entry name" value="Ank_2"/>
    <property type="match status" value="1"/>
</dbReference>
<dbReference type="PROSITE" id="PS50088">
    <property type="entry name" value="ANK_REPEAT"/>
    <property type="match status" value="1"/>
</dbReference>
<keyword evidence="1" id="KW-0040">ANK repeat</keyword>
<evidence type="ECO:0000313" key="5">
    <source>
        <dbReference type="Proteomes" id="UP000572817"/>
    </source>
</evidence>
<protein>
    <recommendedName>
        <fullName evidence="3">Heterokaryon incompatibility domain-containing protein</fullName>
    </recommendedName>
</protein>
<evidence type="ECO:0000256" key="2">
    <source>
        <dbReference type="SAM" id="MobiDB-lite"/>
    </source>
</evidence>
<dbReference type="PANTHER" id="PTHR24148:SF64">
    <property type="entry name" value="HETEROKARYON INCOMPATIBILITY DOMAIN-CONTAINING PROTEIN"/>
    <property type="match status" value="1"/>
</dbReference>
<proteinExistence type="predicted"/>
<dbReference type="Pfam" id="PF06985">
    <property type="entry name" value="HET"/>
    <property type="match status" value="1"/>
</dbReference>
<dbReference type="InterPro" id="IPR010730">
    <property type="entry name" value="HET"/>
</dbReference>
<name>A0A8H4IZ54_9PEZI</name>
<dbReference type="Gene3D" id="1.25.40.20">
    <property type="entry name" value="Ankyrin repeat-containing domain"/>
    <property type="match status" value="1"/>
</dbReference>
<dbReference type="SMART" id="SM00248">
    <property type="entry name" value="ANK"/>
    <property type="match status" value="2"/>
</dbReference>
<evidence type="ECO:0000313" key="4">
    <source>
        <dbReference type="EMBL" id="KAF4307773.1"/>
    </source>
</evidence>
<accession>A0A8H4IZ54</accession>
<dbReference type="SUPFAM" id="SSF48403">
    <property type="entry name" value="Ankyrin repeat"/>
    <property type="match status" value="1"/>
</dbReference>
<dbReference type="Proteomes" id="UP000572817">
    <property type="component" value="Unassembled WGS sequence"/>
</dbReference>
<gene>
    <name evidence="4" type="ORF">GTA08_BOTSDO04019</name>
</gene>
<comment type="caution">
    <text evidence="4">The sequence shown here is derived from an EMBL/GenBank/DDBJ whole genome shotgun (WGS) entry which is preliminary data.</text>
</comment>
<feature type="compositionally biased region" description="Acidic residues" evidence="2">
    <location>
        <begin position="265"/>
        <end position="293"/>
    </location>
</feature>